<protein>
    <submittedName>
        <fullName evidence="1">Uncharacterized protein</fullName>
    </submittedName>
</protein>
<proteinExistence type="predicted"/>
<dbReference type="GeneID" id="98569018"/>
<keyword evidence="2" id="KW-1185">Reference proteome</keyword>
<dbReference type="RefSeq" id="WP_126781337.1">
    <property type="nucleotide sequence ID" value="NZ_NGJU01000018.1"/>
</dbReference>
<reference evidence="1 2" key="1">
    <citation type="submission" date="2017-05" db="EMBL/GenBank/DDBJ databases">
        <title>Vagococcus spp. assemblies.</title>
        <authorList>
            <person name="Gulvik C.A."/>
        </authorList>
    </citation>
    <scope>NUCLEOTIDE SEQUENCE [LARGE SCALE GENOMIC DNA]</scope>
    <source>
        <strain evidence="1 2">NCFB 2777</strain>
    </source>
</reference>
<sequence>MSIAQIFNLFLEKKDRQAINKIAETSLVSQPKVVINYLEQRLITLQSLAELEVIDLVAHYCQLSIIDRQSQLPVTDFQPIILEIIDLATYNRCGRRELQPLTSEQSFTFLTEAGDQEQTVTFDEASSFLSIQKNASS</sequence>
<organism evidence="1 2">
    <name type="scientific">Vagococcus salmoninarum</name>
    <dbReference type="NCBI Taxonomy" id="2739"/>
    <lineage>
        <taxon>Bacteria</taxon>
        <taxon>Bacillati</taxon>
        <taxon>Bacillota</taxon>
        <taxon>Bacilli</taxon>
        <taxon>Lactobacillales</taxon>
        <taxon>Enterococcaceae</taxon>
        <taxon>Vagococcus</taxon>
    </lineage>
</organism>
<evidence type="ECO:0000313" key="1">
    <source>
        <dbReference type="EMBL" id="RST93559.1"/>
    </source>
</evidence>
<comment type="caution">
    <text evidence="1">The sequence shown here is derived from an EMBL/GenBank/DDBJ whole genome shotgun (WGS) entry which is preliminary data.</text>
</comment>
<dbReference type="Proteomes" id="UP000287239">
    <property type="component" value="Unassembled WGS sequence"/>
</dbReference>
<dbReference type="AlphaFoldDB" id="A0A429ZIQ4"/>
<dbReference type="EMBL" id="NGJU01000018">
    <property type="protein sequence ID" value="RST93559.1"/>
    <property type="molecule type" value="Genomic_DNA"/>
</dbReference>
<name>A0A429ZIQ4_9ENTE</name>
<accession>A0A429ZIQ4</accession>
<evidence type="ECO:0000313" key="2">
    <source>
        <dbReference type="Proteomes" id="UP000287239"/>
    </source>
</evidence>
<gene>
    <name evidence="1" type="ORF">CBF35_11775</name>
</gene>